<dbReference type="VEuPathDB" id="FungiDB:GWK60_J04675"/>
<evidence type="ECO:0000313" key="5">
    <source>
        <dbReference type="EMBL" id="KTB11050.1"/>
    </source>
</evidence>
<dbReference type="SMART" id="SM00884">
    <property type="entry name" value="Cullin_Nedd8"/>
    <property type="match status" value="1"/>
</dbReference>
<sequence>MNVEASLRELSELFDTAGSIAQSNIHLVSIPDKDRDFLVWRANMLRFQCQYLTQRRDFDINELDNGDSHSSGRKRLKTDSSARLYTAISEFWKFISSRIETLADQYALMVVDHYNLNQDLDWYAEQHNGIFRYFNVSMEMLLDTFERFISLLAPITEYSFLNYTKIMRDLCCFHSAFDFAFVSLIKKLKLYMGSNFKLILKDSFEVLKDKNYQQEGKVQYSLISLFHYYKIEVDENVTVSEFVNELINHDISELTSRDISDDYFERISSGATAEMLLIKCCGFPEQTESRYVSLVLDKQVFFKILACQLDKLDKILKSGNCNIKLRKNDVQYSLCAYYTRHGKKDDYYRLVSVFFNDRFKNCPLERNINEVIFIECTKLMLLFYFDYQILQILMSSLCEKFGGVLKMYENYEKLLEYKIRKYNRSHELWNKNNSDIEKPYRLSDDIKKHQYYERFLIMLPSRLKFDSSFLRLHQQKLFRRAVLQGPSIYESISDFSYLEMNILFSLISEYETSDEFHYLYDLYTSLRKSYVFYQQYSKDHGDQVVPLVIDKKSVPTAFQKEENENVILPEILQRQWGKLVEYYNSTLKTSASRTLVPAYALQHCDVETDFLVEGTRDKYVIFNISVYQTCVLNLFNDHDKLDIAKIMQLTGLSERMSKAVITSYLSAGIFKEDKGTYTIDSSFKADPRKLKDGKLRIPMAPGPPSKLRKDTSSSSSTASATVSTSASHNEGYSSLWIQEVIKAAIVRTLKANGKPMNFDTLFEQIKTGINGVSVGECKESINRLVSEKIISQTAEGYTY</sequence>
<organism evidence="4 6">
    <name type="scientific">Candida glabrata</name>
    <name type="common">Yeast</name>
    <name type="synonym">Torulopsis glabrata</name>
    <dbReference type="NCBI Taxonomy" id="5478"/>
    <lineage>
        <taxon>Eukaryota</taxon>
        <taxon>Fungi</taxon>
        <taxon>Dikarya</taxon>
        <taxon>Ascomycota</taxon>
        <taxon>Saccharomycotina</taxon>
        <taxon>Saccharomycetes</taxon>
        <taxon>Saccharomycetales</taxon>
        <taxon>Saccharomycetaceae</taxon>
        <taxon>Nakaseomyces</taxon>
    </lineage>
</organism>
<dbReference type="VEuPathDB" id="FungiDB:GVI51_J04697"/>
<evidence type="ECO:0000256" key="1">
    <source>
        <dbReference type="PROSITE-ProRule" id="PRU00330"/>
    </source>
</evidence>
<dbReference type="InterPro" id="IPR059120">
    <property type="entry name" value="Cullin-like_AB"/>
</dbReference>
<dbReference type="AlphaFoldDB" id="A0A0W0D2W7"/>
<dbReference type="InterPro" id="IPR019559">
    <property type="entry name" value="Cullin_neddylation_domain"/>
</dbReference>
<name>A0A0W0D2W7_CANGB</name>
<feature type="domain" description="Cullin family profile" evidence="3">
    <location>
        <begin position="456"/>
        <end position="665"/>
    </location>
</feature>
<evidence type="ECO:0000256" key="2">
    <source>
        <dbReference type="SAM" id="MobiDB-lite"/>
    </source>
</evidence>
<comment type="caution">
    <text evidence="4">The sequence shown here is derived from an EMBL/GenBank/DDBJ whole genome shotgun (WGS) entry which is preliminary data.</text>
</comment>
<dbReference type="Pfam" id="PF26557">
    <property type="entry name" value="Cullin_AB"/>
    <property type="match status" value="1"/>
</dbReference>
<evidence type="ECO:0000259" key="3">
    <source>
        <dbReference type="PROSITE" id="PS50069"/>
    </source>
</evidence>
<dbReference type="VEuPathDB" id="FungiDB:B1J91_J04862g"/>
<evidence type="ECO:0000313" key="6">
    <source>
        <dbReference type="Proteomes" id="UP000054886"/>
    </source>
</evidence>
<evidence type="ECO:0000313" key="4">
    <source>
        <dbReference type="EMBL" id="KTA97269.1"/>
    </source>
</evidence>
<accession>A0A0W0D2W7</accession>
<proteinExistence type="inferred from homology"/>
<gene>
    <name evidence="5" type="ORF">AO440_002974</name>
    <name evidence="4" type="ORF">AO440_005307</name>
</gene>
<feature type="compositionally biased region" description="Low complexity" evidence="2">
    <location>
        <begin position="712"/>
        <end position="723"/>
    </location>
</feature>
<dbReference type="EMBL" id="LLZZ01000043">
    <property type="protein sequence ID" value="KTB11050.1"/>
    <property type="molecule type" value="Genomic_DNA"/>
</dbReference>
<dbReference type="InterPro" id="IPR036317">
    <property type="entry name" value="Cullin_homology_sf"/>
</dbReference>
<reference evidence="4 6" key="1">
    <citation type="submission" date="2015-10" db="EMBL/GenBank/DDBJ databases">
        <title>Draft genomes sequences of Candida glabrata isolates 1A, 1B, 2A, 2B, 3A and 3B.</title>
        <authorList>
            <person name="Haavelsrud O.E."/>
            <person name="Gaustad P."/>
        </authorList>
    </citation>
    <scope>NUCLEOTIDE SEQUENCE [LARGE SCALE GENOMIC DNA]</scope>
    <source>
        <strain evidence="4">910700640</strain>
    </source>
</reference>
<dbReference type="VEuPathDB" id="FungiDB:CAGL0J04862g"/>
<dbReference type="PROSITE" id="PS50069">
    <property type="entry name" value="CULLIN_2"/>
    <property type="match status" value="1"/>
</dbReference>
<protein>
    <submittedName>
        <fullName evidence="4">Cullin-8</fullName>
    </submittedName>
</protein>
<comment type="similarity">
    <text evidence="1">Belongs to the cullin family.</text>
</comment>
<dbReference type="Gene3D" id="3.30.230.130">
    <property type="entry name" value="Cullin, Chain C, Domain 2"/>
    <property type="match status" value="1"/>
</dbReference>
<dbReference type="InterPro" id="IPR016158">
    <property type="entry name" value="Cullin_homology"/>
</dbReference>
<dbReference type="SUPFAM" id="SSF75632">
    <property type="entry name" value="Cullin homology domain"/>
    <property type="match status" value="1"/>
</dbReference>
<dbReference type="Proteomes" id="UP000054886">
    <property type="component" value="Unassembled WGS sequence"/>
</dbReference>
<dbReference type="EMBL" id="LLZZ01000162">
    <property type="protein sequence ID" value="KTA97269.1"/>
    <property type="molecule type" value="Genomic_DNA"/>
</dbReference>
<feature type="region of interest" description="Disordered" evidence="2">
    <location>
        <begin position="693"/>
        <end position="723"/>
    </location>
</feature>